<evidence type="ECO:0000313" key="1">
    <source>
        <dbReference type="EMBL" id="BBX88244.1"/>
    </source>
</evidence>
<name>A0ABN5Z5D0_9MYCO</name>
<reference evidence="1 2" key="1">
    <citation type="journal article" date="2019" name="Emerg. Microbes Infect.">
        <title>Comprehensive subspecies identification of 175 nontuberculous mycobacteria species based on 7547 genomic profiles.</title>
        <authorList>
            <person name="Matsumoto Y."/>
            <person name="Kinjo T."/>
            <person name="Motooka D."/>
            <person name="Nabeya D."/>
            <person name="Jung N."/>
            <person name="Uechi K."/>
            <person name="Horii T."/>
            <person name="Iida T."/>
            <person name="Fujita J."/>
            <person name="Nakamura S."/>
        </authorList>
    </citation>
    <scope>NUCLEOTIDE SEQUENCE [LARGE SCALE GENOMIC DNA]</scope>
    <source>
        <strain evidence="1 2">JCM 15296</strain>
        <plasmid evidence="1">pJCM15296</plasmid>
    </source>
</reference>
<dbReference type="RefSeq" id="WP_138233400.1">
    <property type="nucleotide sequence ID" value="NZ_AP022578.1"/>
</dbReference>
<accession>A0ABN5Z5D0</accession>
<keyword evidence="1" id="KW-0614">Plasmid</keyword>
<proteinExistence type="predicted"/>
<sequence length="105" mass="11397">MPSSNGALNTDTGAMLEGARQLANIHMDLMASLQRYQTMNQNLTSSGFQGDAAIQSMTTTEDIRRTGTQVTQRFETVINTIKTSAAHYDSTNQQNRNVIGQVTGA</sequence>
<protein>
    <recommendedName>
        <fullName evidence="3">WXG100 family type VII secretion target</fullName>
    </recommendedName>
</protein>
<dbReference type="Proteomes" id="UP000465609">
    <property type="component" value="Plasmid pJCM15296"/>
</dbReference>
<dbReference type="EMBL" id="AP022578">
    <property type="protein sequence ID" value="BBX88244.1"/>
    <property type="molecule type" value="Genomic_DNA"/>
</dbReference>
<dbReference type="SUPFAM" id="SSF140453">
    <property type="entry name" value="EsxAB dimer-like"/>
    <property type="match status" value="1"/>
</dbReference>
<dbReference type="InterPro" id="IPR036689">
    <property type="entry name" value="ESAT-6-like_sf"/>
</dbReference>
<organism evidence="1 2">
    <name type="scientific">Mycolicibacterium aubagnense</name>
    <dbReference type="NCBI Taxonomy" id="319707"/>
    <lineage>
        <taxon>Bacteria</taxon>
        <taxon>Bacillati</taxon>
        <taxon>Actinomycetota</taxon>
        <taxon>Actinomycetes</taxon>
        <taxon>Mycobacteriales</taxon>
        <taxon>Mycobacteriaceae</taxon>
        <taxon>Mycolicibacterium</taxon>
    </lineage>
</organism>
<evidence type="ECO:0008006" key="3">
    <source>
        <dbReference type="Google" id="ProtNLM"/>
    </source>
</evidence>
<gene>
    <name evidence="1" type="ORF">MAUB_64450</name>
</gene>
<geneLocation type="plasmid" evidence="1 2">
    <name>pJCM15296</name>
</geneLocation>
<keyword evidence="2" id="KW-1185">Reference proteome</keyword>
<evidence type="ECO:0000313" key="2">
    <source>
        <dbReference type="Proteomes" id="UP000465609"/>
    </source>
</evidence>
<dbReference type="Gene3D" id="1.10.287.1060">
    <property type="entry name" value="ESAT-6-like"/>
    <property type="match status" value="1"/>
</dbReference>